<name>A0A4Y9Y826_9APHY</name>
<reference evidence="2 3" key="1">
    <citation type="submission" date="2019-01" db="EMBL/GenBank/DDBJ databases">
        <title>Genome sequencing of the rare red list fungi Fomitopsis rosea.</title>
        <authorList>
            <person name="Buettner E."/>
            <person name="Kellner H."/>
        </authorList>
    </citation>
    <scope>NUCLEOTIDE SEQUENCE [LARGE SCALE GENOMIC DNA]</scope>
    <source>
        <strain evidence="2 3">DSM 105464</strain>
    </source>
</reference>
<keyword evidence="1" id="KW-0472">Membrane</keyword>
<gene>
    <name evidence="2" type="ORF">EVJ58_g7305</name>
</gene>
<sequence>MSDYLRSSFTHEHIPPNLEGTTVAPSLVLRILQVIQVLDLRTYDESGDELSSQSGPATVVFVQLPSRAYALGFQFDNSPELFQLGVLLGATHVDASQIDLILAWCMAGKRFCLTTYNDKDFWAILACFGSIAGTRPVDVSDSLRGSESAVILPGYPVTTTNLYQMKAGIRFTLGLLLLGVLISVYVRVGMVFL</sequence>
<organism evidence="2 3">
    <name type="scientific">Rhodofomes roseus</name>
    <dbReference type="NCBI Taxonomy" id="34475"/>
    <lineage>
        <taxon>Eukaryota</taxon>
        <taxon>Fungi</taxon>
        <taxon>Dikarya</taxon>
        <taxon>Basidiomycota</taxon>
        <taxon>Agaricomycotina</taxon>
        <taxon>Agaricomycetes</taxon>
        <taxon>Polyporales</taxon>
        <taxon>Rhodofomes</taxon>
    </lineage>
</organism>
<dbReference type="Proteomes" id="UP000298390">
    <property type="component" value="Unassembled WGS sequence"/>
</dbReference>
<accession>A0A4Y9Y826</accession>
<dbReference type="EMBL" id="SEKV01000462">
    <property type="protein sequence ID" value="TFY56979.1"/>
    <property type="molecule type" value="Genomic_DNA"/>
</dbReference>
<comment type="caution">
    <text evidence="2">The sequence shown here is derived from an EMBL/GenBank/DDBJ whole genome shotgun (WGS) entry which is preliminary data.</text>
</comment>
<protein>
    <submittedName>
        <fullName evidence="2">Uncharacterized protein</fullName>
    </submittedName>
</protein>
<keyword evidence="1" id="KW-0812">Transmembrane</keyword>
<feature type="transmembrane region" description="Helical" evidence="1">
    <location>
        <begin position="171"/>
        <end position="192"/>
    </location>
</feature>
<dbReference type="AlphaFoldDB" id="A0A4Y9Y826"/>
<evidence type="ECO:0000256" key="1">
    <source>
        <dbReference type="SAM" id="Phobius"/>
    </source>
</evidence>
<proteinExistence type="predicted"/>
<evidence type="ECO:0000313" key="2">
    <source>
        <dbReference type="EMBL" id="TFY56979.1"/>
    </source>
</evidence>
<evidence type="ECO:0000313" key="3">
    <source>
        <dbReference type="Proteomes" id="UP000298390"/>
    </source>
</evidence>
<keyword evidence="1" id="KW-1133">Transmembrane helix</keyword>